<dbReference type="InterPro" id="IPR015421">
    <property type="entry name" value="PyrdxlP-dep_Trfase_major"/>
</dbReference>
<dbReference type="GO" id="GO:0008483">
    <property type="term" value="F:transaminase activity"/>
    <property type="evidence" value="ECO:0007669"/>
    <property type="project" value="TreeGrafter"/>
</dbReference>
<feature type="non-terminal residue" evidence="1">
    <location>
        <position position="1"/>
    </location>
</feature>
<protein>
    <submittedName>
        <fullName evidence="1">Uncharacterized protein</fullName>
    </submittedName>
</protein>
<comment type="caution">
    <text evidence="1">The sequence shown here is derived from an EMBL/GenBank/DDBJ whole genome shotgun (WGS) entry which is preliminary data.</text>
</comment>
<organism evidence="1 2">
    <name type="scientific">Polarella glacialis</name>
    <name type="common">Dinoflagellate</name>
    <dbReference type="NCBI Taxonomy" id="89957"/>
    <lineage>
        <taxon>Eukaryota</taxon>
        <taxon>Sar</taxon>
        <taxon>Alveolata</taxon>
        <taxon>Dinophyceae</taxon>
        <taxon>Suessiales</taxon>
        <taxon>Suessiaceae</taxon>
        <taxon>Polarella</taxon>
    </lineage>
</organism>
<dbReference type="SUPFAM" id="SSF53383">
    <property type="entry name" value="PLP-dependent transferases"/>
    <property type="match status" value="1"/>
</dbReference>
<dbReference type="Proteomes" id="UP000626109">
    <property type="component" value="Unassembled WGS sequence"/>
</dbReference>
<gene>
    <name evidence="1" type="ORF">PGLA2088_LOCUS17696</name>
</gene>
<reference evidence="1" key="1">
    <citation type="submission" date="2021-02" db="EMBL/GenBank/DDBJ databases">
        <authorList>
            <person name="Dougan E. K."/>
            <person name="Rhodes N."/>
            <person name="Thang M."/>
            <person name="Chan C."/>
        </authorList>
    </citation>
    <scope>NUCLEOTIDE SEQUENCE</scope>
</reference>
<dbReference type="InterPro" id="IPR000653">
    <property type="entry name" value="DegT/StrS_aminotransferase"/>
</dbReference>
<dbReference type="GO" id="GO:0030170">
    <property type="term" value="F:pyridoxal phosphate binding"/>
    <property type="evidence" value="ECO:0007669"/>
    <property type="project" value="TreeGrafter"/>
</dbReference>
<dbReference type="InterPro" id="IPR015424">
    <property type="entry name" value="PyrdxlP-dep_Trfase"/>
</dbReference>
<proteinExistence type="predicted"/>
<dbReference type="PANTHER" id="PTHR30244:SF34">
    <property type="entry name" value="DTDP-4-AMINO-4,6-DIDEOXYGALACTOSE TRANSAMINASE"/>
    <property type="match status" value="1"/>
</dbReference>
<dbReference type="PANTHER" id="PTHR30244">
    <property type="entry name" value="TRANSAMINASE"/>
    <property type="match status" value="1"/>
</dbReference>
<feature type="non-terminal residue" evidence="1">
    <location>
        <position position="179"/>
    </location>
</feature>
<dbReference type="Pfam" id="PF01041">
    <property type="entry name" value="DegT_DnrJ_EryC1"/>
    <property type="match status" value="1"/>
</dbReference>
<sequence length="179" mass="18271">VRAFEKHLAHITGCAAACAVQSGTAALYGAMKALGVSDPSHHVLVPAFTCAACADAIIHAGGRPIPIDCDLDSYGVSLEAVQAGLEANKNIVGVVMAPCYGVPARDFAAIHALCKERGLWVCEDACESYGASINVNGFKVPVGSMATLTVVSVRSEKMIGVGEGGAIMGNDATLVARAK</sequence>
<name>A0A813J7E7_POLGL</name>
<dbReference type="Gene3D" id="3.40.640.10">
    <property type="entry name" value="Type I PLP-dependent aspartate aminotransferase-like (Major domain)"/>
    <property type="match status" value="1"/>
</dbReference>
<dbReference type="GO" id="GO:0000271">
    <property type="term" value="P:polysaccharide biosynthetic process"/>
    <property type="evidence" value="ECO:0007669"/>
    <property type="project" value="TreeGrafter"/>
</dbReference>
<dbReference type="AlphaFoldDB" id="A0A813J7E7"/>
<evidence type="ECO:0000313" key="1">
    <source>
        <dbReference type="EMBL" id="CAE8671368.1"/>
    </source>
</evidence>
<evidence type="ECO:0000313" key="2">
    <source>
        <dbReference type="Proteomes" id="UP000626109"/>
    </source>
</evidence>
<dbReference type="EMBL" id="CAJNNW010023904">
    <property type="protein sequence ID" value="CAE8671368.1"/>
    <property type="molecule type" value="Genomic_DNA"/>
</dbReference>
<accession>A0A813J7E7</accession>